<dbReference type="AlphaFoldDB" id="A0A5C6AGG7"/>
<evidence type="ECO:0000256" key="2">
    <source>
        <dbReference type="SAM" id="Phobius"/>
    </source>
</evidence>
<dbReference type="OrthoDB" id="270546at2"/>
<evidence type="ECO:0000313" key="5">
    <source>
        <dbReference type="Proteomes" id="UP000320176"/>
    </source>
</evidence>
<feature type="region of interest" description="Disordered" evidence="1">
    <location>
        <begin position="157"/>
        <end position="176"/>
    </location>
</feature>
<proteinExistence type="predicted"/>
<sequence>MHKGNATRSMTKSPRTQQSQITKKCTRVAGRAFHEVRVTWRQPGDFDRSSLEERTLTRNTKIALAIACSLLAISFIGYVVPYASQRRAEQTCAANLRYVGHAVQSYHSSFGRFPSPDCDGHSWRIRCVPFMFASPMYGEYRFDEPWDSEANISIDTRPLPTKDFPPDGGPPPEEPHGMPYAYQCIDESNAHHTAFLMLVGVHAFGKPGGWRRSDEIVDGLETTLAIVETIRSDVHWLDPTDLNIDKMSFSLNDGLNSISSPHASGPAVLFCDGAVYRLHSSVTPDLLRAMVTIDGGEPISRDEMIAKGYLVPH</sequence>
<comment type="caution">
    <text evidence="4">The sequence shown here is derived from an EMBL/GenBank/DDBJ whole genome shotgun (WGS) entry which is preliminary data.</text>
</comment>
<reference evidence="4 5" key="1">
    <citation type="submission" date="2019-02" db="EMBL/GenBank/DDBJ databases">
        <title>Deep-cultivation of Planctomycetes and their phenomic and genomic characterization uncovers novel biology.</title>
        <authorList>
            <person name="Wiegand S."/>
            <person name="Jogler M."/>
            <person name="Boedeker C."/>
            <person name="Pinto D."/>
            <person name="Vollmers J."/>
            <person name="Rivas-Marin E."/>
            <person name="Kohn T."/>
            <person name="Peeters S.H."/>
            <person name="Heuer A."/>
            <person name="Rast P."/>
            <person name="Oberbeckmann S."/>
            <person name="Bunk B."/>
            <person name="Jeske O."/>
            <person name="Meyerdierks A."/>
            <person name="Storesund J.E."/>
            <person name="Kallscheuer N."/>
            <person name="Luecker S."/>
            <person name="Lage O.M."/>
            <person name="Pohl T."/>
            <person name="Merkel B.J."/>
            <person name="Hornburger P."/>
            <person name="Mueller R.-W."/>
            <person name="Bruemmer F."/>
            <person name="Labrenz M."/>
            <person name="Spormann A.M."/>
            <person name="Op Den Camp H."/>
            <person name="Overmann J."/>
            <person name="Amann R."/>
            <person name="Jetten M.S.M."/>
            <person name="Mascher T."/>
            <person name="Medema M.H."/>
            <person name="Devos D.P."/>
            <person name="Kaster A.-K."/>
            <person name="Ovreas L."/>
            <person name="Rohde M."/>
            <person name="Galperin M.Y."/>
            <person name="Jogler C."/>
        </authorList>
    </citation>
    <scope>NUCLEOTIDE SEQUENCE [LARGE SCALE GENOMIC DNA]</scope>
    <source>
        <strain evidence="4 5">Pla52n</strain>
    </source>
</reference>
<name>A0A5C6AGG7_9BACT</name>
<dbReference type="RefSeq" id="WP_146521903.1">
    <property type="nucleotide sequence ID" value="NZ_CP151726.1"/>
</dbReference>
<keyword evidence="2" id="KW-1133">Transmembrane helix</keyword>
<dbReference type="EMBL" id="SJPN01000006">
    <property type="protein sequence ID" value="TWT98285.1"/>
    <property type="molecule type" value="Genomic_DNA"/>
</dbReference>
<feature type="compositionally biased region" description="Polar residues" evidence="1">
    <location>
        <begin position="1"/>
        <end position="23"/>
    </location>
</feature>
<keyword evidence="2" id="KW-0812">Transmembrane</keyword>
<feature type="region of interest" description="Disordered" evidence="1">
    <location>
        <begin position="1"/>
        <end position="24"/>
    </location>
</feature>
<gene>
    <name evidence="4" type="ORF">Pla52n_47950</name>
</gene>
<evidence type="ECO:0000256" key="1">
    <source>
        <dbReference type="SAM" id="MobiDB-lite"/>
    </source>
</evidence>
<organism evidence="4 5">
    <name type="scientific">Stieleria varia</name>
    <dbReference type="NCBI Taxonomy" id="2528005"/>
    <lineage>
        <taxon>Bacteria</taxon>
        <taxon>Pseudomonadati</taxon>
        <taxon>Planctomycetota</taxon>
        <taxon>Planctomycetia</taxon>
        <taxon>Pirellulales</taxon>
        <taxon>Pirellulaceae</taxon>
        <taxon>Stieleria</taxon>
    </lineage>
</organism>
<accession>A0A5C6AGG7</accession>
<keyword evidence="5" id="KW-1185">Reference proteome</keyword>
<dbReference type="PANTHER" id="PTHR30093:SF2">
    <property type="entry name" value="TYPE II SECRETION SYSTEM PROTEIN H"/>
    <property type="match status" value="1"/>
</dbReference>
<evidence type="ECO:0000313" key="4">
    <source>
        <dbReference type="EMBL" id="TWT98285.1"/>
    </source>
</evidence>
<evidence type="ECO:0000259" key="3">
    <source>
        <dbReference type="Pfam" id="PF07596"/>
    </source>
</evidence>
<feature type="transmembrane region" description="Helical" evidence="2">
    <location>
        <begin position="62"/>
        <end position="83"/>
    </location>
</feature>
<dbReference type="Proteomes" id="UP000320176">
    <property type="component" value="Unassembled WGS sequence"/>
</dbReference>
<protein>
    <recommendedName>
        <fullName evidence="3">DUF1559 domain-containing protein</fullName>
    </recommendedName>
</protein>
<feature type="domain" description="DUF1559" evidence="3">
    <location>
        <begin position="91"/>
        <end position="234"/>
    </location>
</feature>
<dbReference type="PANTHER" id="PTHR30093">
    <property type="entry name" value="GENERAL SECRETION PATHWAY PROTEIN G"/>
    <property type="match status" value="1"/>
</dbReference>
<dbReference type="InterPro" id="IPR011453">
    <property type="entry name" value="DUF1559"/>
</dbReference>
<dbReference type="Pfam" id="PF07596">
    <property type="entry name" value="SBP_bac_10"/>
    <property type="match status" value="1"/>
</dbReference>
<keyword evidence="2" id="KW-0472">Membrane</keyword>